<dbReference type="InterPro" id="IPR036890">
    <property type="entry name" value="HATPase_C_sf"/>
</dbReference>
<dbReference type="SMART" id="SM00388">
    <property type="entry name" value="HisKA"/>
    <property type="match status" value="1"/>
</dbReference>
<dbReference type="Gene3D" id="3.30.565.10">
    <property type="entry name" value="Histidine kinase-like ATPase, C-terminal domain"/>
    <property type="match status" value="1"/>
</dbReference>
<gene>
    <name evidence="7" type="ORF">SAMN05443529_10592</name>
</gene>
<dbReference type="RefSeq" id="WP_092331249.1">
    <property type="nucleotide sequence ID" value="NZ_FNCP01000005.1"/>
</dbReference>
<comment type="catalytic activity">
    <reaction evidence="1">
        <text>ATP + protein L-histidine = ADP + protein N-phospho-L-histidine.</text>
        <dbReference type="EC" id="2.7.13.3"/>
    </reaction>
</comment>
<dbReference type="PRINTS" id="PR00344">
    <property type="entry name" value="BCTRLSENSOR"/>
</dbReference>
<dbReference type="EC" id="2.7.13.3" evidence="2"/>
<dbReference type="STRING" id="1121419.SAMN05443529_10592"/>
<dbReference type="SMART" id="SM00387">
    <property type="entry name" value="HATPase_c"/>
    <property type="match status" value="1"/>
</dbReference>
<evidence type="ECO:0000256" key="3">
    <source>
        <dbReference type="ARBA" id="ARBA00022553"/>
    </source>
</evidence>
<dbReference type="InterPro" id="IPR005467">
    <property type="entry name" value="His_kinase_dom"/>
</dbReference>
<organism evidence="7 8">
    <name type="scientific">Desulfosporosinus hippei DSM 8344</name>
    <dbReference type="NCBI Taxonomy" id="1121419"/>
    <lineage>
        <taxon>Bacteria</taxon>
        <taxon>Bacillati</taxon>
        <taxon>Bacillota</taxon>
        <taxon>Clostridia</taxon>
        <taxon>Eubacteriales</taxon>
        <taxon>Desulfitobacteriaceae</taxon>
        <taxon>Desulfosporosinus</taxon>
    </lineage>
</organism>
<dbReference type="PANTHER" id="PTHR43065">
    <property type="entry name" value="SENSOR HISTIDINE KINASE"/>
    <property type="match status" value="1"/>
</dbReference>
<keyword evidence="3" id="KW-0597">Phosphoprotein</keyword>
<dbReference type="SUPFAM" id="SSF47384">
    <property type="entry name" value="Homodimeric domain of signal transducing histidine kinase"/>
    <property type="match status" value="1"/>
</dbReference>
<dbReference type="InterPro" id="IPR003594">
    <property type="entry name" value="HATPase_dom"/>
</dbReference>
<evidence type="ECO:0000256" key="4">
    <source>
        <dbReference type="ARBA" id="ARBA00022777"/>
    </source>
</evidence>
<keyword evidence="8" id="KW-1185">Reference proteome</keyword>
<name>A0A1G7WB96_9FIRM</name>
<keyword evidence="4 7" id="KW-0808">Transferase</keyword>
<protein>
    <recommendedName>
        <fullName evidence="2">histidine kinase</fullName>
        <ecNumber evidence="2">2.7.13.3</ecNumber>
    </recommendedName>
</protein>
<dbReference type="EMBL" id="FNCP01000005">
    <property type="protein sequence ID" value="SDG69228.1"/>
    <property type="molecule type" value="Genomic_DNA"/>
</dbReference>
<evidence type="ECO:0000313" key="7">
    <source>
        <dbReference type="EMBL" id="SDG69228.1"/>
    </source>
</evidence>
<keyword evidence="5" id="KW-0902">Two-component regulatory system</keyword>
<dbReference type="PROSITE" id="PS50109">
    <property type="entry name" value="HIS_KIN"/>
    <property type="match status" value="1"/>
</dbReference>
<dbReference type="AlphaFoldDB" id="A0A1G7WB96"/>
<dbReference type="Pfam" id="PF02518">
    <property type="entry name" value="HATPase_c"/>
    <property type="match status" value="1"/>
</dbReference>
<dbReference type="GO" id="GO:0000155">
    <property type="term" value="F:phosphorelay sensor kinase activity"/>
    <property type="evidence" value="ECO:0007669"/>
    <property type="project" value="InterPro"/>
</dbReference>
<feature type="domain" description="Histidine kinase" evidence="6">
    <location>
        <begin position="227"/>
        <end position="453"/>
    </location>
</feature>
<evidence type="ECO:0000256" key="1">
    <source>
        <dbReference type="ARBA" id="ARBA00000085"/>
    </source>
</evidence>
<dbReference type="CDD" id="cd00082">
    <property type="entry name" value="HisKA"/>
    <property type="match status" value="1"/>
</dbReference>
<reference evidence="8" key="1">
    <citation type="submission" date="2016-10" db="EMBL/GenBank/DDBJ databases">
        <authorList>
            <person name="Varghese N."/>
            <person name="Submissions S."/>
        </authorList>
    </citation>
    <scope>NUCLEOTIDE SEQUENCE [LARGE SCALE GENOMIC DNA]</scope>
    <source>
        <strain evidence="8">DSM 8344</strain>
    </source>
</reference>
<dbReference type="InterPro" id="IPR003661">
    <property type="entry name" value="HisK_dim/P_dom"/>
</dbReference>
<evidence type="ECO:0000313" key="8">
    <source>
        <dbReference type="Proteomes" id="UP000198656"/>
    </source>
</evidence>
<dbReference type="CDD" id="cd00075">
    <property type="entry name" value="HATPase"/>
    <property type="match status" value="1"/>
</dbReference>
<dbReference type="OrthoDB" id="9784397at2"/>
<accession>A0A1G7WB96</accession>
<dbReference type="Pfam" id="PF00512">
    <property type="entry name" value="HisKA"/>
    <property type="match status" value="1"/>
</dbReference>
<dbReference type="Proteomes" id="UP000198656">
    <property type="component" value="Unassembled WGS sequence"/>
</dbReference>
<evidence type="ECO:0000256" key="2">
    <source>
        <dbReference type="ARBA" id="ARBA00012438"/>
    </source>
</evidence>
<proteinExistence type="predicted"/>
<dbReference type="PANTHER" id="PTHR43065:SF42">
    <property type="entry name" value="TWO-COMPONENT SENSOR PPRA"/>
    <property type="match status" value="1"/>
</dbReference>
<dbReference type="Gene3D" id="1.10.287.130">
    <property type="match status" value="1"/>
</dbReference>
<dbReference type="InterPro" id="IPR004358">
    <property type="entry name" value="Sig_transdc_His_kin-like_C"/>
</dbReference>
<evidence type="ECO:0000256" key="5">
    <source>
        <dbReference type="ARBA" id="ARBA00023012"/>
    </source>
</evidence>
<keyword evidence="4 7" id="KW-0418">Kinase</keyword>
<evidence type="ECO:0000259" key="6">
    <source>
        <dbReference type="PROSITE" id="PS50109"/>
    </source>
</evidence>
<sequence length="465" mass="52810">MSQSLYTVRSTPQNAVLPSLWSAVLSVGGGFNVYLKLSVLVTWQLAELEKHGASTGWYAEIERDSNYIRMRTEVSIQAEIKHINYPDWFMRVFSENSIIMMIQDHKWELTVRCSVDEIPYENRNSSNGSMSWESIHTDLQEYLDHQLGMEQEIKDYRQELLLTNQGIVALVEELEGHYGKGTSEESIELQFDERVKENRLLIERLREKELALQQADRLASVGQLVAGVAHEINNPLTFIRMNLELMTRYHDLLESKSHAVTSDMSLDLSRAMKAILSGVERISNIVAGLKYFSRQQAIERKEVNLAEVISSAWMLISSDRTAISGITLDYQEVSKILVYGSYQQLEQVFVNFLQNATRAINKVKRSMGIIRISVRQEEMTQGWVLVDVQDNGCGIDSKEIPHIFEPFYSKDPEGMGLGLSIVHGIVKDHSGHIAVASELGEGTRITLRLPSYNPEPKLNLSTKVE</sequence>
<dbReference type="InterPro" id="IPR036097">
    <property type="entry name" value="HisK_dim/P_sf"/>
</dbReference>
<dbReference type="SUPFAM" id="SSF55874">
    <property type="entry name" value="ATPase domain of HSP90 chaperone/DNA topoisomerase II/histidine kinase"/>
    <property type="match status" value="1"/>
</dbReference>